<dbReference type="HAMAP" id="MF_00235">
    <property type="entry name" value="Adenylate_kinase_Adk"/>
    <property type="match status" value="1"/>
</dbReference>
<dbReference type="PANTHER" id="PTHR23359">
    <property type="entry name" value="NUCLEOTIDE KINASE"/>
    <property type="match status" value="1"/>
</dbReference>
<evidence type="ECO:0000256" key="9">
    <source>
        <dbReference type="RuleBase" id="RU003330"/>
    </source>
</evidence>
<dbReference type="InterPro" id="IPR007862">
    <property type="entry name" value="Adenylate_kinase_lid-dom"/>
</dbReference>
<dbReference type="PRINTS" id="PR00094">
    <property type="entry name" value="ADENYLTKNASE"/>
</dbReference>
<organism evidence="11 12">
    <name type="scientific">Stegodyphus mimosarum</name>
    <name type="common">African social velvet spider</name>
    <dbReference type="NCBI Taxonomy" id="407821"/>
    <lineage>
        <taxon>Eukaryota</taxon>
        <taxon>Metazoa</taxon>
        <taxon>Ecdysozoa</taxon>
        <taxon>Arthropoda</taxon>
        <taxon>Chelicerata</taxon>
        <taxon>Arachnida</taxon>
        <taxon>Araneae</taxon>
        <taxon>Araneomorphae</taxon>
        <taxon>Entelegynae</taxon>
        <taxon>Eresoidea</taxon>
        <taxon>Eresidae</taxon>
        <taxon>Stegodyphus</taxon>
    </lineage>
</organism>
<name>A0A087T3B7_STEMI</name>
<dbReference type="Proteomes" id="UP000054359">
    <property type="component" value="Unassembled WGS sequence"/>
</dbReference>
<dbReference type="SUPFAM" id="SSF52540">
    <property type="entry name" value="P-loop containing nucleoside triphosphate hydrolases"/>
    <property type="match status" value="1"/>
</dbReference>
<dbReference type="STRING" id="407821.A0A087T3B7"/>
<dbReference type="InterPro" id="IPR036193">
    <property type="entry name" value="ADK_active_lid_dom_sf"/>
</dbReference>
<protein>
    <recommendedName>
        <fullName evidence="8">Adenylate kinase 3</fullName>
    </recommendedName>
</protein>
<dbReference type="EMBL" id="KK113224">
    <property type="protein sequence ID" value="KFM59606.1"/>
    <property type="molecule type" value="Genomic_DNA"/>
</dbReference>
<dbReference type="NCBIfam" id="TIGR01351">
    <property type="entry name" value="adk"/>
    <property type="match status" value="1"/>
</dbReference>
<dbReference type="GO" id="GO:0005759">
    <property type="term" value="C:mitochondrial matrix"/>
    <property type="evidence" value="ECO:0007669"/>
    <property type="project" value="UniProtKB-SubCell"/>
</dbReference>
<sequence>MARFFRAVIMGPPGSGKGTISSRIVREFSLPYLASGDALREQISKGTRKGVTAKEYIEKGQLVPDELVTSLILELLSTYSSQNWLLDGFPRTVQQAEDLSAKYEISSAINLDVPDEVIISRLKGRWLHPVSGRVYNTDFNPPKIPGKDDITGDDLIQRDDDKPDVVMARLKNYRKYNFPVLEYYRKRNILKEFTGRESNEIWPRVKLYLEEILKKESASVRTF</sequence>
<dbReference type="FunFam" id="3.40.50.300:FF:000106">
    <property type="entry name" value="Adenylate kinase mitochondrial"/>
    <property type="match status" value="1"/>
</dbReference>
<dbReference type="InterPro" id="IPR000850">
    <property type="entry name" value="Adenylat/UMP-CMP_kin"/>
</dbReference>
<evidence type="ECO:0000256" key="7">
    <source>
        <dbReference type="ARBA" id="ARBA00023134"/>
    </source>
</evidence>
<keyword evidence="3 9" id="KW-0808">Transferase</keyword>
<evidence type="ECO:0000256" key="2">
    <source>
        <dbReference type="ARBA" id="ARBA00007220"/>
    </source>
</evidence>
<feature type="domain" description="Adenylate kinase active site lid" evidence="10">
    <location>
        <begin position="125"/>
        <end position="160"/>
    </location>
</feature>
<evidence type="ECO:0000256" key="5">
    <source>
        <dbReference type="ARBA" id="ARBA00022777"/>
    </source>
</evidence>
<dbReference type="CDD" id="cd01428">
    <property type="entry name" value="ADK"/>
    <property type="match status" value="1"/>
</dbReference>
<dbReference type="SUPFAM" id="SSF57774">
    <property type="entry name" value="Microbial and mitochondrial ADK, insert 'zinc finger' domain"/>
    <property type="match status" value="1"/>
</dbReference>
<keyword evidence="6" id="KW-0496">Mitochondrion</keyword>
<dbReference type="Gene3D" id="3.40.50.300">
    <property type="entry name" value="P-loop containing nucleotide triphosphate hydrolases"/>
    <property type="match status" value="1"/>
</dbReference>
<keyword evidence="12" id="KW-1185">Reference proteome</keyword>
<proteinExistence type="inferred from homology"/>
<dbReference type="PROSITE" id="PS00113">
    <property type="entry name" value="ADENYLATE_KINASE"/>
    <property type="match status" value="1"/>
</dbReference>
<dbReference type="InterPro" id="IPR028586">
    <property type="entry name" value="AK3/Ak4_mitochondrial"/>
</dbReference>
<evidence type="ECO:0000256" key="4">
    <source>
        <dbReference type="ARBA" id="ARBA00022741"/>
    </source>
</evidence>
<keyword evidence="7" id="KW-0342">GTP-binding</keyword>
<evidence type="ECO:0000256" key="8">
    <source>
        <dbReference type="ARBA" id="ARBA00047210"/>
    </source>
</evidence>
<keyword evidence="5 9" id="KW-0418">Kinase</keyword>
<evidence type="ECO:0000313" key="11">
    <source>
        <dbReference type="EMBL" id="KFM59606.1"/>
    </source>
</evidence>
<dbReference type="OrthoDB" id="439792at2759"/>
<gene>
    <name evidence="11" type="ORF">X975_24182</name>
</gene>
<dbReference type="InterPro" id="IPR006259">
    <property type="entry name" value="Adenyl_kin_sub"/>
</dbReference>
<comment type="subcellular location">
    <subcellularLocation>
        <location evidence="1">Mitochondrion matrix</location>
    </subcellularLocation>
</comment>
<accession>A0A087T3B7</accession>
<dbReference type="Pfam" id="PF05191">
    <property type="entry name" value="ADK_lid"/>
    <property type="match status" value="1"/>
</dbReference>
<dbReference type="AlphaFoldDB" id="A0A087T3B7"/>
<evidence type="ECO:0000259" key="10">
    <source>
        <dbReference type="Pfam" id="PF05191"/>
    </source>
</evidence>
<dbReference type="InterPro" id="IPR033690">
    <property type="entry name" value="Adenylat_kinase_CS"/>
</dbReference>
<evidence type="ECO:0000256" key="6">
    <source>
        <dbReference type="ARBA" id="ARBA00023128"/>
    </source>
</evidence>
<comment type="similarity">
    <text evidence="2 9">Belongs to the adenylate kinase family.</text>
</comment>
<evidence type="ECO:0000313" key="12">
    <source>
        <dbReference type="Proteomes" id="UP000054359"/>
    </source>
</evidence>
<dbReference type="HAMAP" id="MF_03169">
    <property type="entry name" value="Adenylate_kinase_AK3"/>
    <property type="match status" value="1"/>
</dbReference>
<dbReference type="Pfam" id="PF00406">
    <property type="entry name" value="ADK"/>
    <property type="match status" value="1"/>
</dbReference>
<evidence type="ECO:0000256" key="1">
    <source>
        <dbReference type="ARBA" id="ARBA00004305"/>
    </source>
</evidence>
<dbReference type="GO" id="GO:0005525">
    <property type="term" value="F:GTP binding"/>
    <property type="evidence" value="ECO:0007669"/>
    <property type="project" value="UniProtKB-KW"/>
</dbReference>
<feature type="non-terminal residue" evidence="11">
    <location>
        <position position="223"/>
    </location>
</feature>
<evidence type="ECO:0000256" key="3">
    <source>
        <dbReference type="ARBA" id="ARBA00022679"/>
    </source>
</evidence>
<dbReference type="GO" id="GO:0004017">
    <property type="term" value="F:AMP kinase activity"/>
    <property type="evidence" value="ECO:0007669"/>
    <property type="project" value="InterPro"/>
</dbReference>
<dbReference type="OMA" id="TIAHFST"/>
<dbReference type="GO" id="GO:0005524">
    <property type="term" value="F:ATP binding"/>
    <property type="evidence" value="ECO:0007669"/>
    <property type="project" value="InterPro"/>
</dbReference>
<reference evidence="11 12" key="1">
    <citation type="submission" date="2013-11" db="EMBL/GenBank/DDBJ databases">
        <title>Genome sequencing of Stegodyphus mimosarum.</title>
        <authorList>
            <person name="Bechsgaard J."/>
        </authorList>
    </citation>
    <scope>NUCLEOTIDE SEQUENCE [LARGE SCALE GENOMIC DNA]</scope>
</reference>
<dbReference type="InterPro" id="IPR027417">
    <property type="entry name" value="P-loop_NTPase"/>
</dbReference>
<keyword evidence="4" id="KW-0547">Nucleotide-binding</keyword>